<protein>
    <submittedName>
        <fullName evidence="2">Uncharacterized protein</fullName>
    </submittedName>
</protein>
<gene>
    <name evidence="2" type="ORF">PHYPSEUDO_001243</name>
</gene>
<organism evidence="2 3">
    <name type="scientific">Phytophthora pseudosyringae</name>
    <dbReference type="NCBI Taxonomy" id="221518"/>
    <lineage>
        <taxon>Eukaryota</taxon>
        <taxon>Sar</taxon>
        <taxon>Stramenopiles</taxon>
        <taxon>Oomycota</taxon>
        <taxon>Peronosporomycetes</taxon>
        <taxon>Peronosporales</taxon>
        <taxon>Peronosporaceae</taxon>
        <taxon>Phytophthora</taxon>
    </lineage>
</organism>
<evidence type="ECO:0000313" key="3">
    <source>
        <dbReference type="Proteomes" id="UP000694044"/>
    </source>
</evidence>
<keyword evidence="3" id="KW-1185">Reference proteome</keyword>
<dbReference type="Proteomes" id="UP000694044">
    <property type="component" value="Unassembled WGS sequence"/>
</dbReference>
<proteinExistence type="predicted"/>
<evidence type="ECO:0000313" key="2">
    <source>
        <dbReference type="EMBL" id="KAG7385591.1"/>
    </source>
</evidence>
<dbReference type="AlphaFoldDB" id="A0A8T1VWK6"/>
<feature type="region of interest" description="Disordered" evidence="1">
    <location>
        <begin position="93"/>
        <end position="128"/>
    </location>
</feature>
<comment type="caution">
    <text evidence="2">The sequence shown here is derived from an EMBL/GenBank/DDBJ whole genome shotgun (WGS) entry which is preliminary data.</text>
</comment>
<name>A0A8T1VWK6_9STRA</name>
<evidence type="ECO:0000256" key="1">
    <source>
        <dbReference type="SAM" id="MobiDB-lite"/>
    </source>
</evidence>
<dbReference type="EMBL" id="JAGDFM010000118">
    <property type="protein sequence ID" value="KAG7385591.1"/>
    <property type="molecule type" value="Genomic_DNA"/>
</dbReference>
<accession>A0A8T1VWK6</accession>
<reference evidence="2" key="1">
    <citation type="submission" date="2021-02" db="EMBL/GenBank/DDBJ databases">
        <authorList>
            <person name="Palmer J.M."/>
        </authorList>
    </citation>
    <scope>NUCLEOTIDE SEQUENCE</scope>
    <source>
        <strain evidence="2">SCRP734</strain>
    </source>
</reference>
<sequence length="148" mass="16348">MPAALLGPIFVVGDSEVVIRQHTQRMPPRYILEDTLDGGRIRSDGMEAHNERIQQGNKRTRTGTYDHGHQYGVGGGVRRCKRRQMERHFRTRAERRTTVAGGDQGTRPLGARSTHGVTFGRGGHHPMRSTEKIANLAPAHKAVAGNGH</sequence>